<dbReference type="EMBL" id="JAPZLT010000011">
    <property type="protein sequence ID" value="MCZ7911483.1"/>
    <property type="molecule type" value="Genomic_DNA"/>
</dbReference>
<evidence type="ECO:0000259" key="4">
    <source>
        <dbReference type="PROSITE" id="PS50995"/>
    </source>
</evidence>
<dbReference type="InterPro" id="IPR000835">
    <property type="entry name" value="HTH_MarR-typ"/>
</dbReference>
<dbReference type="PANTHER" id="PTHR35790:SF4">
    <property type="entry name" value="HTH-TYPE TRANSCRIPTIONAL REGULATOR PCHR"/>
    <property type="match status" value="1"/>
</dbReference>
<keyword evidence="1" id="KW-0805">Transcription regulation</keyword>
<evidence type="ECO:0000313" key="6">
    <source>
        <dbReference type="Proteomes" id="UP001151309"/>
    </source>
</evidence>
<dbReference type="InterPro" id="IPR036390">
    <property type="entry name" value="WH_DNA-bd_sf"/>
</dbReference>
<evidence type="ECO:0000256" key="2">
    <source>
        <dbReference type="ARBA" id="ARBA00023125"/>
    </source>
</evidence>
<evidence type="ECO:0000256" key="3">
    <source>
        <dbReference type="ARBA" id="ARBA00023163"/>
    </source>
</evidence>
<sequence length="144" mass="16452">MLDLETYVPYFLSSINNALTRKASDTYLEEFGVGIVVWRTISMLAAEPNIPANRICDFVSLDKAAVSRALTTLNDRGLVECEQASERDPRRKNWRLTPAGYVLHDKILAIALRREEQLIAGVDAEDLEVFLRVMRRMRLNVEKI</sequence>
<dbReference type="AlphaFoldDB" id="A0A9X3QUU9"/>
<organism evidence="5 6">
    <name type="scientific">Agrobacterium leguminum</name>
    <dbReference type="NCBI Taxonomy" id="2792015"/>
    <lineage>
        <taxon>Bacteria</taxon>
        <taxon>Pseudomonadati</taxon>
        <taxon>Pseudomonadota</taxon>
        <taxon>Alphaproteobacteria</taxon>
        <taxon>Hyphomicrobiales</taxon>
        <taxon>Rhizobiaceae</taxon>
        <taxon>Rhizobium/Agrobacterium group</taxon>
        <taxon>Agrobacterium</taxon>
    </lineage>
</organism>
<evidence type="ECO:0000256" key="1">
    <source>
        <dbReference type="ARBA" id="ARBA00023015"/>
    </source>
</evidence>
<dbReference type="PROSITE" id="PS50995">
    <property type="entry name" value="HTH_MARR_2"/>
    <property type="match status" value="1"/>
</dbReference>
<comment type="caution">
    <text evidence="5">The sequence shown here is derived from an EMBL/GenBank/DDBJ whole genome shotgun (WGS) entry which is preliminary data.</text>
</comment>
<dbReference type="SMART" id="SM00347">
    <property type="entry name" value="HTH_MARR"/>
    <property type="match status" value="1"/>
</dbReference>
<gene>
    <name evidence="5" type="ORF">O9X94_19340</name>
</gene>
<dbReference type="SUPFAM" id="SSF46785">
    <property type="entry name" value="Winged helix' DNA-binding domain"/>
    <property type="match status" value="1"/>
</dbReference>
<dbReference type="GO" id="GO:0003677">
    <property type="term" value="F:DNA binding"/>
    <property type="evidence" value="ECO:0007669"/>
    <property type="project" value="UniProtKB-KW"/>
</dbReference>
<dbReference type="Proteomes" id="UP001151309">
    <property type="component" value="Unassembled WGS sequence"/>
</dbReference>
<feature type="domain" description="HTH marR-type" evidence="4">
    <location>
        <begin position="5"/>
        <end position="139"/>
    </location>
</feature>
<keyword evidence="3" id="KW-0804">Transcription</keyword>
<evidence type="ECO:0000313" key="5">
    <source>
        <dbReference type="EMBL" id="MCZ7911483.1"/>
    </source>
</evidence>
<dbReference type="Gene3D" id="1.10.10.10">
    <property type="entry name" value="Winged helix-like DNA-binding domain superfamily/Winged helix DNA-binding domain"/>
    <property type="match status" value="1"/>
</dbReference>
<proteinExistence type="predicted"/>
<reference evidence="5" key="1">
    <citation type="submission" date="2022-12" db="EMBL/GenBank/DDBJ databases">
        <title>Draft genome sequences of 22 rhizogenic Agrobacterium biovar 1 strains, the causative agent of hairy root disease.</title>
        <authorList>
            <person name="Kim N."/>
            <person name="Vargas P."/>
            <person name="Rediers H."/>
        </authorList>
    </citation>
    <scope>NUCLEOTIDE SEQUENCE</scope>
    <source>
        <strain evidence="5">ST07.17.026</strain>
    </source>
</reference>
<dbReference type="InterPro" id="IPR052067">
    <property type="entry name" value="Metal_resp_HTH_trans_reg"/>
</dbReference>
<name>A0A9X3QUU9_9HYPH</name>
<dbReference type="InterPro" id="IPR036388">
    <property type="entry name" value="WH-like_DNA-bd_sf"/>
</dbReference>
<dbReference type="Pfam" id="PF12802">
    <property type="entry name" value="MarR_2"/>
    <property type="match status" value="1"/>
</dbReference>
<dbReference type="PANTHER" id="PTHR35790">
    <property type="entry name" value="HTH-TYPE TRANSCRIPTIONAL REGULATOR PCHR"/>
    <property type="match status" value="1"/>
</dbReference>
<keyword evidence="6" id="KW-1185">Reference proteome</keyword>
<dbReference type="GO" id="GO:0003700">
    <property type="term" value="F:DNA-binding transcription factor activity"/>
    <property type="evidence" value="ECO:0007669"/>
    <property type="project" value="InterPro"/>
</dbReference>
<protein>
    <submittedName>
        <fullName evidence="5">MarR family winged helix-turn-helix transcriptional regulator</fullName>
    </submittedName>
</protein>
<keyword evidence="2" id="KW-0238">DNA-binding</keyword>
<accession>A0A9X3QUU9</accession>